<dbReference type="Proteomes" id="UP001138500">
    <property type="component" value="Unassembled WGS sequence"/>
</dbReference>
<organism evidence="1 2">
    <name type="scientific">Teratosphaeria destructans</name>
    <dbReference type="NCBI Taxonomy" id="418781"/>
    <lineage>
        <taxon>Eukaryota</taxon>
        <taxon>Fungi</taxon>
        <taxon>Dikarya</taxon>
        <taxon>Ascomycota</taxon>
        <taxon>Pezizomycotina</taxon>
        <taxon>Dothideomycetes</taxon>
        <taxon>Dothideomycetidae</taxon>
        <taxon>Mycosphaerellales</taxon>
        <taxon>Teratosphaeriaceae</taxon>
        <taxon>Teratosphaeria</taxon>
    </lineage>
</organism>
<accession>A0A9W7T0B8</accession>
<evidence type="ECO:0000313" key="1">
    <source>
        <dbReference type="EMBL" id="KAH9845130.1"/>
    </source>
</evidence>
<dbReference type="EMBL" id="RIBY02000136">
    <property type="protein sequence ID" value="KAH9845130.1"/>
    <property type="molecule type" value="Genomic_DNA"/>
</dbReference>
<comment type="caution">
    <text evidence="1">The sequence shown here is derived from an EMBL/GenBank/DDBJ whole genome shotgun (WGS) entry which is preliminary data.</text>
</comment>
<sequence length="89" mass="10995">MEDILSLILELLHWDEAQAEREAAQRVADDAVRAEDLRRAYEEWLRHHGRRDTAGNHERWWREHGERAEVRWVREDEAERRRRSRRGRE</sequence>
<name>A0A9W7T0B8_9PEZI</name>
<dbReference type="AlphaFoldDB" id="A0A9W7T0B8"/>
<reference evidence="1 2" key="1">
    <citation type="journal article" date="2018" name="IMA Fungus">
        <title>IMA Genome-F 10: Nine draft genome sequences of Claviceps purpurea s.lat., including C. arundinis, C. humidiphila, and C. cf. spartinae, pseudomolecules for the pitch canker pathogen Fusarium circinatum, draft genome of Davidsoniella eucalypti, Grosmannia galeiformis, Quambalaria eucalypti, and Teratosphaeria destructans.</title>
        <authorList>
            <person name="Wingfield B.D."/>
            <person name="Liu M."/>
            <person name="Nguyen H.D."/>
            <person name="Lane F.A."/>
            <person name="Morgan S.W."/>
            <person name="De Vos L."/>
            <person name="Wilken P.M."/>
            <person name="Duong T.A."/>
            <person name="Aylward J."/>
            <person name="Coetzee M.P."/>
            <person name="Dadej K."/>
            <person name="De Beer Z.W."/>
            <person name="Findlay W."/>
            <person name="Havenga M."/>
            <person name="Kolarik M."/>
            <person name="Menzies J.G."/>
            <person name="Naidoo K."/>
            <person name="Pochopski O."/>
            <person name="Shoukouhi P."/>
            <person name="Santana Q.C."/>
            <person name="Seifert K.A."/>
            <person name="Soal N."/>
            <person name="Steenkamp E.T."/>
            <person name="Tatham C.T."/>
            <person name="van der Nest M.A."/>
            <person name="Wingfield M.J."/>
        </authorList>
    </citation>
    <scope>NUCLEOTIDE SEQUENCE [LARGE SCALE GENOMIC DNA]</scope>
    <source>
        <strain evidence="1">CMW44962</strain>
    </source>
</reference>
<gene>
    <name evidence="1" type="ORF">Tdes44962_MAKER06849</name>
</gene>
<protein>
    <submittedName>
        <fullName evidence="1">Uncharacterized protein</fullName>
    </submittedName>
</protein>
<keyword evidence="2" id="KW-1185">Reference proteome</keyword>
<evidence type="ECO:0000313" key="2">
    <source>
        <dbReference type="Proteomes" id="UP001138500"/>
    </source>
</evidence>
<proteinExistence type="predicted"/>
<reference evidence="1 2" key="2">
    <citation type="journal article" date="2021" name="Curr. Genet.">
        <title>Genetic response to nitrogen starvation in the aggressive Eucalyptus foliar pathogen Teratosphaeria destructans.</title>
        <authorList>
            <person name="Havenga M."/>
            <person name="Wingfield B.D."/>
            <person name="Wingfield M.J."/>
            <person name="Dreyer L.L."/>
            <person name="Roets F."/>
            <person name="Aylward J."/>
        </authorList>
    </citation>
    <scope>NUCLEOTIDE SEQUENCE [LARGE SCALE GENOMIC DNA]</scope>
    <source>
        <strain evidence="1">CMW44962</strain>
    </source>
</reference>